<dbReference type="AlphaFoldDB" id="A0AAW2G7U9"/>
<protein>
    <submittedName>
        <fullName evidence="2">Uncharacterized protein</fullName>
    </submittedName>
</protein>
<evidence type="ECO:0000313" key="2">
    <source>
        <dbReference type="EMBL" id="KAL0122602.1"/>
    </source>
</evidence>
<organism evidence="2 3">
    <name type="scientific">Cardiocondyla obscurior</name>
    <dbReference type="NCBI Taxonomy" id="286306"/>
    <lineage>
        <taxon>Eukaryota</taxon>
        <taxon>Metazoa</taxon>
        <taxon>Ecdysozoa</taxon>
        <taxon>Arthropoda</taxon>
        <taxon>Hexapoda</taxon>
        <taxon>Insecta</taxon>
        <taxon>Pterygota</taxon>
        <taxon>Neoptera</taxon>
        <taxon>Endopterygota</taxon>
        <taxon>Hymenoptera</taxon>
        <taxon>Apocrita</taxon>
        <taxon>Aculeata</taxon>
        <taxon>Formicoidea</taxon>
        <taxon>Formicidae</taxon>
        <taxon>Myrmicinae</taxon>
        <taxon>Cardiocondyla</taxon>
    </lineage>
</organism>
<evidence type="ECO:0000256" key="1">
    <source>
        <dbReference type="SAM" id="Phobius"/>
    </source>
</evidence>
<keyword evidence="1" id="KW-0472">Membrane</keyword>
<keyword evidence="3" id="KW-1185">Reference proteome</keyword>
<dbReference type="Proteomes" id="UP001430953">
    <property type="component" value="Unassembled WGS sequence"/>
</dbReference>
<keyword evidence="1" id="KW-0812">Transmembrane</keyword>
<feature type="transmembrane region" description="Helical" evidence="1">
    <location>
        <begin position="26"/>
        <end position="51"/>
    </location>
</feature>
<proteinExistence type="predicted"/>
<keyword evidence="1" id="KW-1133">Transmembrane helix</keyword>
<name>A0AAW2G7U9_9HYME</name>
<sequence>MQAVSRSIVHCLQFLPSKPEYLKNRAFYSIIIRADVIISQLLLLAGLNRRFIELKKKKKREKQHTSSRDRLFFFIFMLETSSRVLLMFYIRSATRFGLPRSLRYEAIKKYNAAPFRFPISKGSLFDSRITLFNLVQLPSIFKFGFPSPPPPREVDIEIARKEKGVEARDGKGEIIDVEYTSPSSLCHAFPVLPALLFPSRTIAIRCSSFSHFGTRGMLDREGGGGSARVRVYSLSCRYKIRRHQSLTFFFFPLRTRRRSSSISYFNKRGKKNVSRLELFCSFTPRGNLISDSSVARLTAEDVNFHGADSFSSPAAPSTLEYRDVILKRMFAIFANTKTPRMESNVKLKNILFLARSISNEYF</sequence>
<gene>
    <name evidence="2" type="ORF">PUN28_007359</name>
</gene>
<comment type="caution">
    <text evidence="2">The sequence shown here is derived from an EMBL/GenBank/DDBJ whole genome shotgun (WGS) entry which is preliminary data.</text>
</comment>
<reference evidence="2 3" key="1">
    <citation type="submission" date="2023-03" db="EMBL/GenBank/DDBJ databases">
        <title>High recombination rates correlate with genetic variation in Cardiocondyla obscurior ants.</title>
        <authorList>
            <person name="Errbii M."/>
        </authorList>
    </citation>
    <scope>NUCLEOTIDE SEQUENCE [LARGE SCALE GENOMIC DNA]</scope>
    <source>
        <strain evidence="2">Alpha-2009</strain>
        <tissue evidence="2">Whole body</tissue>
    </source>
</reference>
<accession>A0AAW2G7U9</accession>
<evidence type="ECO:0000313" key="3">
    <source>
        <dbReference type="Proteomes" id="UP001430953"/>
    </source>
</evidence>
<feature type="transmembrane region" description="Helical" evidence="1">
    <location>
        <begin position="71"/>
        <end position="90"/>
    </location>
</feature>
<dbReference type="EMBL" id="JADYXP020000006">
    <property type="protein sequence ID" value="KAL0122602.1"/>
    <property type="molecule type" value="Genomic_DNA"/>
</dbReference>